<keyword evidence="7" id="KW-1133">Transmembrane helix</keyword>
<evidence type="ECO:0000256" key="8">
    <source>
        <dbReference type="ARBA" id="ARBA00023136"/>
    </source>
</evidence>
<gene>
    <name evidence="11" type="primary">5563637</name>
</gene>
<evidence type="ECO:0000256" key="9">
    <source>
        <dbReference type="ARBA" id="ARBA00023170"/>
    </source>
</evidence>
<dbReference type="InterPro" id="IPR003591">
    <property type="entry name" value="Leu-rich_rpt_typical-subtyp"/>
</dbReference>
<dbReference type="InterPro" id="IPR032675">
    <property type="entry name" value="LRR_dom_sf"/>
</dbReference>
<dbReference type="InParanoid" id="A0A6I8T2U7"/>
<keyword evidence="3" id="KW-0433">Leucine-rich repeat</keyword>
<dbReference type="SMART" id="SM00369">
    <property type="entry name" value="LRR_TYP"/>
    <property type="match status" value="8"/>
</dbReference>
<dbReference type="OrthoDB" id="1421090at2759"/>
<dbReference type="PROSITE" id="PS51450">
    <property type="entry name" value="LRR"/>
    <property type="match status" value="4"/>
</dbReference>
<dbReference type="FunFam" id="3.80.10.10:FF:001164">
    <property type="entry name" value="GH01279p"/>
    <property type="match status" value="1"/>
</dbReference>
<keyword evidence="5" id="KW-0732">Signal</keyword>
<evidence type="ECO:0000256" key="4">
    <source>
        <dbReference type="ARBA" id="ARBA00022692"/>
    </source>
</evidence>
<dbReference type="InterPro" id="IPR000483">
    <property type="entry name" value="Cys-rich_flank_reg_C"/>
</dbReference>
<dbReference type="PROSITE" id="PS50104">
    <property type="entry name" value="TIR"/>
    <property type="match status" value="1"/>
</dbReference>
<dbReference type="InterPro" id="IPR000157">
    <property type="entry name" value="TIR_dom"/>
</dbReference>
<name>A0A6I8T2U7_AEDAE</name>
<dbReference type="SMART" id="SM00255">
    <property type="entry name" value="TIR"/>
    <property type="match status" value="1"/>
</dbReference>
<proteinExistence type="inferred from homology"/>
<keyword evidence="12" id="KW-1185">Reference proteome</keyword>
<dbReference type="InterPro" id="IPR035897">
    <property type="entry name" value="Toll_tir_struct_dom_sf"/>
</dbReference>
<dbReference type="SUPFAM" id="SSF52200">
    <property type="entry name" value="Toll/Interleukin receptor TIR domain"/>
    <property type="match status" value="1"/>
</dbReference>
<dbReference type="SUPFAM" id="SSF52058">
    <property type="entry name" value="L domain-like"/>
    <property type="match status" value="3"/>
</dbReference>
<dbReference type="Gene3D" id="3.40.50.10140">
    <property type="entry name" value="Toll/interleukin-1 receptor homology (TIR) domain"/>
    <property type="match status" value="1"/>
</dbReference>
<dbReference type="SMART" id="SM00364">
    <property type="entry name" value="LRR_BAC"/>
    <property type="match status" value="6"/>
</dbReference>
<dbReference type="PANTHER" id="PTHR24365:SF541">
    <property type="entry name" value="PROTEIN TOLL-RELATED"/>
    <property type="match status" value="1"/>
</dbReference>
<keyword evidence="4" id="KW-0812">Transmembrane</keyword>
<accession>A0A6I8T2U7</accession>
<dbReference type="SMART" id="SM00365">
    <property type="entry name" value="LRR_SD22"/>
    <property type="match status" value="6"/>
</dbReference>
<keyword evidence="8" id="KW-0472">Membrane</keyword>
<reference evidence="11 12" key="1">
    <citation type="submission" date="2017-06" db="EMBL/GenBank/DDBJ databases">
        <title>Aedes aegypti genome working group (AGWG) sequencing and assembly.</title>
        <authorList>
            <consortium name="Aedes aegypti Genome Working Group (AGWG)"/>
            <person name="Matthews B.J."/>
        </authorList>
    </citation>
    <scope>NUCLEOTIDE SEQUENCE [LARGE SCALE GENOMIC DNA]</scope>
    <source>
        <strain evidence="11 12">LVP_AGWG</strain>
    </source>
</reference>
<keyword evidence="6" id="KW-0677">Repeat</keyword>
<dbReference type="PRINTS" id="PR01537">
    <property type="entry name" value="INTRLKN1R1F"/>
</dbReference>
<evidence type="ECO:0000256" key="1">
    <source>
        <dbReference type="ARBA" id="ARBA00004479"/>
    </source>
</evidence>
<dbReference type="GO" id="GO:0007165">
    <property type="term" value="P:signal transduction"/>
    <property type="evidence" value="ECO:0007669"/>
    <property type="project" value="InterPro"/>
</dbReference>
<evidence type="ECO:0000256" key="3">
    <source>
        <dbReference type="ARBA" id="ARBA00022614"/>
    </source>
</evidence>
<evidence type="ECO:0000256" key="2">
    <source>
        <dbReference type="ARBA" id="ARBA00009634"/>
    </source>
</evidence>
<dbReference type="GO" id="GO:0005886">
    <property type="term" value="C:plasma membrane"/>
    <property type="evidence" value="ECO:0007669"/>
    <property type="project" value="TreeGrafter"/>
</dbReference>
<dbReference type="Pfam" id="PF01582">
    <property type="entry name" value="TIR"/>
    <property type="match status" value="1"/>
</dbReference>
<dbReference type="Pfam" id="PF13855">
    <property type="entry name" value="LRR_8"/>
    <property type="match status" value="3"/>
</dbReference>
<dbReference type="PANTHER" id="PTHR24365">
    <property type="entry name" value="TOLL-LIKE RECEPTOR"/>
    <property type="match status" value="1"/>
</dbReference>
<protein>
    <submittedName>
        <fullName evidence="11">Uncharacterized protein</fullName>
    </submittedName>
</protein>
<comment type="subcellular location">
    <subcellularLocation>
        <location evidence="1">Membrane</location>
        <topology evidence="1">Single-pass type I membrane protein</topology>
    </subcellularLocation>
</comment>
<dbReference type="Gene3D" id="3.80.10.10">
    <property type="entry name" value="Ribonuclease Inhibitor"/>
    <property type="match status" value="3"/>
</dbReference>
<keyword evidence="9" id="KW-0675">Receptor</keyword>
<sequence>MNVNVQLSDHIGLLLLWNALLLRIVICANAMLTINENSTCADVMDYEKCNCSIGITSLFVKCNVSDSIFEGRFTRNKSASIECSGKPMENGTLNIGMRSSVQLRNCEYFSKPKSLRQMLDIFGSSNERSIDIKFDKYTIMDLSDNYFQGFRDLTTLRLDFGIENLPTSLFKELTMLERLTLTAQLKKLPNDLLINQNQLVELILKNNRIEEIPFDFFRHQNNLIHLDLSANRLQSIAEITFANLTSLIHLDMSHNAIQSVHANAFHNMQKLKYLSLKSNELTHVPPTLLKGLTLLANLDLSANQLRLLPPDLLRNHTQLFRSDLSKNDIETLPEMLFETNAALQYVNISHNSLITLPSKLFHTLQKLISLDLSNNQLSSLDPDIFEQSPYVIFLYLQNNHLWFAGSLYRNEHDLEESSFSPFWPIRMQLRELNLRNNSIDRVDIAWIESPELKKLDLSYNKLSKFDNDDFKFRSNEMVVDLEFNQIAMLSLMAMDATKGSDGFNLFKLNHNPLNCDCQVTSFVQFLQMTGHVYRRWRFTVDHLRCVEPDLNRGINVVKVNVANLLCKIDEHCPERCSCFVRKSNESVLVNCEQKNLTKLPNLTNVSLNFNDVELYLKNNSIKSFDLPTSCGYEKVKKFDASYNQFQNLSSDLLLGVKILDISNNNLSSFIELTNLLNNSRQLSSVKLSSNPWQCDCPSIDHLRVIQTTSDRIEDSKYMRCSDGRDLNLLTVSDVCHVDVITTIIISMCLVIILILLITFVAYAYQIEIKIWLFTNNLCLRLVTEEEIDKDKLYDAFVSYCHQDEEFVSSTLVPRLETAPMNLKVCWHMRDWNPGEVITTQIVHSIENSRRTIVVLSRDFLESSWGQLEFRTAHVSSMAEKRVRVIIIIYGDLGDEDRIDSEMKAYLKTNTYIKWGDPWFWQKLRYAMPHPARVKGVRWYRERNRVDIAPTVEVN</sequence>
<dbReference type="AlphaFoldDB" id="A0A6I8T2U7"/>
<keyword evidence="10" id="KW-0325">Glycoprotein</keyword>
<comment type="similarity">
    <text evidence="2">Belongs to the Toll-like receptor family.</text>
</comment>
<dbReference type="EnsemblMetazoa" id="AAEL000057-RB">
    <property type="protein sequence ID" value="AAEL000057-PB"/>
    <property type="gene ID" value="AAEL000057"/>
</dbReference>
<evidence type="ECO:0000313" key="12">
    <source>
        <dbReference type="Proteomes" id="UP000008820"/>
    </source>
</evidence>
<dbReference type="FunFam" id="3.40.50.10140:FF:000020">
    <property type="entry name" value="Blast:Protein toll"/>
    <property type="match status" value="1"/>
</dbReference>
<dbReference type="InterPro" id="IPR001611">
    <property type="entry name" value="Leu-rich_rpt"/>
</dbReference>
<evidence type="ECO:0000256" key="7">
    <source>
        <dbReference type="ARBA" id="ARBA00022989"/>
    </source>
</evidence>
<reference evidence="11" key="2">
    <citation type="submission" date="2020-05" db="UniProtKB">
        <authorList>
            <consortium name="EnsemblMetazoa"/>
        </authorList>
    </citation>
    <scope>IDENTIFICATION</scope>
    <source>
        <strain evidence="11">LVP_AGWG</strain>
    </source>
</reference>
<organism evidence="11 12">
    <name type="scientific">Aedes aegypti</name>
    <name type="common">Yellowfever mosquito</name>
    <name type="synonym">Culex aegypti</name>
    <dbReference type="NCBI Taxonomy" id="7159"/>
    <lineage>
        <taxon>Eukaryota</taxon>
        <taxon>Metazoa</taxon>
        <taxon>Ecdysozoa</taxon>
        <taxon>Arthropoda</taxon>
        <taxon>Hexapoda</taxon>
        <taxon>Insecta</taxon>
        <taxon>Pterygota</taxon>
        <taxon>Neoptera</taxon>
        <taxon>Endopterygota</taxon>
        <taxon>Diptera</taxon>
        <taxon>Nematocera</taxon>
        <taxon>Culicoidea</taxon>
        <taxon>Culicidae</taxon>
        <taxon>Culicinae</taxon>
        <taxon>Aedini</taxon>
        <taxon>Aedes</taxon>
        <taxon>Stegomyia</taxon>
    </lineage>
</organism>
<dbReference type="SMART" id="SM00082">
    <property type="entry name" value="LRRCT"/>
    <property type="match status" value="2"/>
</dbReference>
<dbReference type="Proteomes" id="UP000008820">
    <property type="component" value="Chromosome 3"/>
</dbReference>
<evidence type="ECO:0000256" key="5">
    <source>
        <dbReference type="ARBA" id="ARBA00022729"/>
    </source>
</evidence>
<evidence type="ECO:0000256" key="6">
    <source>
        <dbReference type="ARBA" id="ARBA00022737"/>
    </source>
</evidence>
<evidence type="ECO:0000256" key="10">
    <source>
        <dbReference type="ARBA" id="ARBA00023180"/>
    </source>
</evidence>
<dbReference type="PRINTS" id="PR00019">
    <property type="entry name" value="LEURICHRPT"/>
</dbReference>
<evidence type="ECO:0000313" key="11">
    <source>
        <dbReference type="EnsemblMetazoa" id="AAEL000057-PB"/>
    </source>
</evidence>
<dbReference type="GO" id="GO:0038023">
    <property type="term" value="F:signaling receptor activity"/>
    <property type="evidence" value="ECO:0007669"/>
    <property type="project" value="TreeGrafter"/>
</dbReference>